<evidence type="ECO:0000313" key="3">
    <source>
        <dbReference type="Proteomes" id="UP000287651"/>
    </source>
</evidence>
<protein>
    <submittedName>
        <fullName evidence="2">Uncharacterized protein</fullName>
    </submittedName>
</protein>
<name>A0A426YFB2_ENSVE</name>
<accession>A0A426YFB2</accession>
<reference evidence="2 3" key="1">
    <citation type="journal article" date="2014" name="Agronomy (Basel)">
        <title>A Draft Genome Sequence for Ensete ventricosum, the Drought-Tolerant Tree Against Hunger.</title>
        <authorList>
            <person name="Harrison J."/>
            <person name="Moore K.A."/>
            <person name="Paszkiewicz K."/>
            <person name="Jones T."/>
            <person name="Grant M."/>
            <person name="Ambacheew D."/>
            <person name="Muzemil S."/>
            <person name="Studholme D.J."/>
        </authorList>
    </citation>
    <scope>NUCLEOTIDE SEQUENCE [LARGE SCALE GENOMIC DNA]</scope>
</reference>
<feature type="region of interest" description="Disordered" evidence="1">
    <location>
        <begin position="67"/>
        <end position="94"/>
    </location>
</feature>
<proteinExistence type="predicted"/>
<dbReference type="Proteomes" id="UP000287651">
    <property type="component" value="Unassembled WGS sequence"/>
</dbReference>
<gene>
    <name evidence="2" type="ORF">B296_00051758</name>
</gene>
<sequence>MCCCASGGRGYWLRHVEAAAAFAPPGLGVVLGGVRRRPRWDRDVHRPARGARAAPRCAAWRMRPWPHQPPSSHCHRRRRLLGPLPPPPPPLRSHDFATRRKLVRRRSAFLIGRPGPAHLSEGALR</sequence>
<organism evidence="2 3">
    <name type="scientific">Ensete ventricosum</name>
    <name type="common">Abyssinian banana</name>
    <name type="synonym">Musa ensete</name>
    <dbReference type="NCBI Taxonomy" id="4639"/>
    <lineage>
        <taxon>Eukaryota</taxon>
        <taxon>Viridiplantae</taxon>
        <taxon>Streptophyta</taxon>
        <taxon>Embryophyta</taxon>
        <taxon>Tracheophyta</taxon>
        <taxon>Spermatophyta</taxon>
        <taxon>Magnoliopsida</taxon>
        <taxon>Liliopsida</taxon>
        <taxon>Zingiberales</taxon>
        <taxon>Musaceae</taxon>
        <taxon>Ensete</taxon>
    </lineage>
</organism>
<dbReference type="EMBL" id="AMZH03012775">
    <property type="protein sequence ID" value="RRT50415.1"/>
    <property type="molecule type" value="Genomic_DNA"/>
</dbReference>
<comment type="caution">
    <text evidence="2">The sequence shown here is derived from an EMBL/GenBank/DDBJ whole genome shotgun (WGS) entry which is preliminary data.</text>
</comment>
<dbReference type="AlphaFoldDB" id="A0A426YFB2"/>
<evidence type="ECO:0000256" key="1">
    <source>
        <dbReference type="SAM" id="MobiDB-lite"/>
    </source>
</evidence>
<evidence type="ECO:0000313" key="2">
    <source>
        <dbReference type="EMBL" id="RRT50415.1"/>
    </source>
</evidence>